<organism evidence="2 3">
    <name type="scientific">Subdoligranulum variabile DSM 15176</name>
    <dbReference type="NCBI Taxonomy" id="411471"/>
    <lineage>
        <taxon>Bacteria</taxon>
        <taxon>Bacillati</taxon>
        <taxon>Bacillota</taxon>
        <taxon>Clostridia</taxon>
        <taxon>Eubacteriales</taxon>
        <taxon>Oscillospiraceae</taxon>
        <taxon>Subdoligranulum</taxon>
    </lineage>
</organism>
<dbReference type="AlphaFoldDB" id="D1PRM6"/>
<sequence>MRGFGGNFVEGAVKPRAACGRISAAEQGPRSQSASAATRRAAGCGNRNPYSKWGKQA</sequence>
<evidence type="ECO:0000313" key="3">
    <source>
        <dbReference type="Proteomes" id="UP000003438"/>
    </source>
</evidence>
<feature type="region of interest" description="Disordered" evidence="1">
    <location>
        <begin position="23"/>
        <end position="57"/>
    </location>
</feature>
<feature type="compositionally biased region" description="Low complexity" evidence="1">
    <location>
        <begin position="30"/>
        <end position="42"/>
    </location>
</feature>
<evidence type="ECO:0000256" key="1">
    <source>
        <dbReference type="SAM" id="MobiDB-lite"/>
    </source>
</evidence>
<dbReference type="EMBL" id="ACBY02000064">
    <property type="protein sequence ID" value="EFB74643.1"/>
    <property type="molecule type" value="Genomic_DNA"/>
</dbReference>
<proteinExistence type="predicted"/>
<reference evidence="2" key="1">
    <citation type="submission" date="2009-12" db="EMBL/GenBank/DDBJ databases">
        <authorList>
            <person name="Weinstock G."/>
            <person name="Sodergren E."/>
            <person name="Clifton S."/>
            <person name="Fulton L."/>
            <person name="Fulton B."/>
            <person name="Courtney L."/>
            <person name="Fronick C."/>
            <person name="Harrison M."/>
            <person name="Strong C."/>
            <person name="Farmer C."/>
            <person name="Delahaunty K."/>
            <person name="Markovic C."/>
            <person name="Hall O."/>
            <person name="Minx P."/>
            <person name="Tomlinson C."/>
            <person name="Mitreva M."/>
            <person name="Nelson J."/>
            <person name="Hou S."/>
            <person name="Wollam A."/>
            <person name="Pepin K.H."/>
            <person name="Johnson M."/>
            <person name="Bhonagiri V."/>
            <person name="Nash W.E."/>
            <person name="Warren W."/>
            <person name="Chinwalla A."/>
            <person name="Mardis E.R."/>
            <person name="Wilson R.K."/>
        </authorList>
    </citation>
    <scope>NUCLEOTIDE SEQUENCE [LARGE SCALE GENOMIC DNA]</scope>
    <source>
        <strain evidence="2">DSM 15176</strain>
    </source>
</reference>
<dbReference type="Proteomes" id="UP000003438">
    <property type="component" value="Unassembled WGS sequence"/>
</dbReference>
<comment type="caution">
    <text evidence="2">The sequence shown here is derived from an EMBL/GenBank/DDBJ whole genome shotgun (WGS) entry which is preliminary data.</text>
</comment>
<name>D1PRM6_9FIRM</name>
<gene>
    <name evidence="2" type="ORF">SUBVAR_07111</name>
</gene>
<dbReference type="STRING" id="411471.SUBVAR_07111"/>
<keyword evidence="3" id="KW-1185">Reference proteome</keyword>
<accession>D1PRM6</accession>
<protein>
    <submittedName>
        <fullName evidence="2">Uncharacterized protein</fullName>
    </submittedName>
</protein>
<dbReference type="HOGENOM" id="CLU_2994948_0_0_9"/>
<evidence type="ECO:0000313" key="2">
    <source>
        <dbReference type="EMBL" id="EFB74643.1"/>
    </source>
</evidence>